<evidence type="ECO:0000256" key="1">
    <source>
        <dbReference type="SAM" id="SignalP"/>
    </source>
</evidence>
<feature type="domain" description="Ricin B lectin" evidence="2">
    <location>
        <begin position="34"/>
        <end position="185"/>
    </location>
</feature>
<keyword evidence="4" id="KW-1185">Reference proteome</keyword>
<feature type="chain" id="PRO_5034060469" description="Ricin B lectin domain-containing protein" evidence="1">
    <location>
        <begin position="31"/>
        <end position="281"/>
    </location>
</feature>
<dbReference type="SUPFAM" id="SSF50370">
    <property type="entry name" value="Ricin B-like lectins"/>
    <property type="match status" value="2"/>
</dbReference>
<dbReference type="Proteomes" id="UP000620124">
    <property type="component" value="Unassembled WGS sequence"/>
</dbReference>
<dbReference type="InterPro" id="IPR000772">
    <property type="entry name" value="Ricin_B_lectin"/>
</dbReference>
<protein>
    <recommendedName>
        <fullName evidence="2">Ricin B lectin domain-containing protein</fullName>
    </recommendedName>
</protein>
<name>A0A8H6Y560_9AGAR</name>
<dbReference type="EMBL" id="JACAZI010000009">
    <property type="protein sequence ID" value="KAF7351875.1"/>
    <property type="molecule type" value="Genomic_DNA"/>
</dbReference>
<evidence type="ECO:0000313" key="4">
    <source>
        <dbReference type="Proteomes" id="UP000620124"/>
    </source>
</evidence>
<dbReference type="PROSITE" id="PS50231">
    <property type="entry name" value="RICIN_B_LECTIN"/>
    <property type="match status" value="1"/>
</dbReference>
<dbReference type="Pfam" id="PF00652">
    <property type="entry name" value="Ricin_B_lectin"/>
    <property type="match status" value="2"/>
</dbReference>
<feature type="signal peptide" evidence="1">
    <location>
        <begin position="1"/>
        <end position="30"/>
    </location>
</feature>
<accession>A0A8H6Y560</accession>
<dbReference type="AlphaFoldDB" id="A0A8H6Y560"/>
<dbReference type="SMART" id="SM00458">
    <property type="entry name" value="RICIN"/>
    <property type="match status" value="1"/>
</dbReference>
<proteinExistence type="predicted"/>
<dbReference type="InterPro" id="IPR035992">
    <property type="entry name" value="Ricin_B-like_lectins"/>
</dbReference>
<gene>
    <name evidence="3" type="ORF">MVEN_01149000</name>
</gene>
<dbReference type="Gene3D" id="2.80.10.50">
    <property type="match status" value="2"/>
</dbReference>
<keyword evidence="1" id="KW-0732">Signal</keyword>
<sequence length="281" mass="29338">MIYLHLPFSMFLRNLTSLLSVYSISLYANAQLAGQTVKFQSILSAASCLTATSNADGAPVVIKNCGTNATSFNSWVVPKGAGAVGTLQISEDKCLDVTENTNTDGTKLQIWTCAAGNTNQTWVPSLGSLVWSGKNKCLDVTNGNITDGNQKNPALCVAASASTANATVVIEPCSPGSALQTWSDPAGRGNAMLGDNLCMTPGSITAGTKLVLAPCVASNAAQQLDHETGVIDNRAVSDFAFVLDLADGNETPGSQLQIRTGPIFNGTTNNINQNWIVTDTF</sequence>
<evidence type="ECO:0000259" key="2">
    <source>
        <dbReference type="SMART" id="SM00458"/>
    </source>
</evidence>
<comment type="caution">
    <text evidence="3">The sequence shown here is derived from an EMBL/GenBank/DDBJ whole genome shotgun (WGS) entry which is preliminary data.</text>
</comment>
<dbReference type="OrthoDB" id="6770063at2759"/>
<dbReference type="CDD" id="cd00161">
    <property type="entry name" value="beta-trefoil_Ricin-like"/>
    <property type="match status" value="1"/>
</dbReference>
<organism evidence="3 4">
    <name type="scientific">Mycena venus</name>
    <dbReference type="NCBI Taxonomy" id="2733690"/>
    <lineage>
        <taxon>Eukaryota</taxon>
        <taxon>Fungi</taxon>
        <taxon>Dikarya</taxon>
        <taxon>Basidiomycota</taxon>
        <taxon>Agaricomycotina</taxon>
        <taxon>Agaricomycetes</taxon>
        <taxon>Agaricomycetidae</taxon>
        <taxon>Agaricales</taxon>
        <taxon>Marasmiineae</taxon>
        <taxon>Mycenaceae</taxon>
        <taxon>Mycena</taxon>
    </lineage>
</organism>
<reference evidence="3" key="1">
    <citation type="submission" date="2020-05" db="EMBL/GenBank/DDBJ databases">
        <title>Mycena genomes resolve the evolution of fungal bioluminescence.</title>
        <authorList>
            <person name="Tsai I.J."/>
        </authorList>
    </citation>
    <scope>NUCLEOTIDE SEQUENCE</scope>
    <source>
        <strain evidence="3">CCC161011</strain>
    </source>
</reference>
<evidence type="ECO:0000313" key="3">
    <source>
        <dbReference type="EMBL" id="KAF7351875.1"/>
    </source>
</evidence>